<evidence type="ECO:0000256" key="1">
    <source>
        <dbReference type="ARBA" id="ARBA00022884"/>
    </source>
</evidence>
<dbReference type="AlphaFoldDB" id="K0TM08"/>
<dbReference type="InterPro" id="IPR035926">
    <property type="entry name" value="NusB-like_sf"/>
</dbReference>
<dbReference type="EMBL" id="AGNL01006031">
    <property type="protein sequence ID" value="EJK72317.1"/>
    <property type="molecule type" value="Genomic_DNA"/>
</dbReference>
<name>K0TM08_THAOC</name>
<sequence length="171" mass="18894">MMMMTRYLLLALLFASVYAFNFNIYRTARSSNRAISTTKLAQHTRQKKNGQTARHVAANSIAKSTISSYASADQAAPAPSFAARQLEQDPQYDELEQRDRAFARLLVATVERRLGQIDKVLGCCIKKYPPKKGKHAAIIQATLRVGVAQLLFLKTPPFVGCSRDSSGIESA</sequence>
<comment type="caution">
    <text evidence="4">The sequence shown here is derived from an EMBL/GenBank/DDBJ whole genome shotgun (WGS) entry which is preliminary data.</text>
</comment>
<feature type="chain" id="PRO_5003838101" description="NusB/RsmB/TIM44 domain-containing protein" evidence="2">
    <location>
        <begin position="20"/>
        <end position="171"/>
    </location>
</feature>
<keyword evidence="5" id="KW-1185">Reference proteome</keyword>
<protein>
    <recommendedName>
        <fullName evidence="3">NusB/RsmB/TIM44 domain-containing protein</fullName>
    </recommendedName>
</protein>
<keyword evidence="1" id="KW-0694">RNA-binding</keyword>
<evidence type="ECO:0000313" key="5">
    <source>
        <dbReference type="Proteomes" id="UP000266841"/>
    </source>
</evidence>
<dbReference type="GO" id="GO:0006355">
    <property type="term" value="P:regulation of DNA-templated transcription"/>
    <property type="evidence" value="ECO:0007669"/>
    <property type="project" value="InterPro"/>
</dbReference>
<dbReference type="Proteomes" id="UP000266841">
    <property type="component" value="Unassembled WGS sequence"/>
</dbReference>
<accession>K0TM08</accession>
<dbReference type="InterPro" id="IPR006027">
    <property type="entry name" value="NusB_RsmB_TIM44"/>
</dbReference>
<dbReference type="Gene3D" id="1.10.940.10">
    <property type="entry name" value="NusB-like"/>
    <property type="match status" value="1"/>
</dbReference>
<feature type="signal peptide" evidence="2">
    <location>
        <begin position="1"/>
        <end position="19"/>
    </location>
</feature>
<reference evidence="4 5" key="1">
    <citation type="journal article" date="2012" name="Genome Biol.">
        <title>Genome and low-iron response of an oceanic diatom adapted to chronic iron limitation.</title>
        <authorList>
            <person name="Lommer M."/>
            <person name="Specht M."/>
            <person name="Roy A.S."/>
            <person name="Kraemer L."/>
            <person name="Andreson R."/>
            <person name="Gutowska M.A."/>
            <person name="Wolf J."/>
            <person name="Bergner S.V."/>
            <person name="Schilhabel M.B."/>
            <person name="Klostermeier U.C."/>
            <person name="Beiko R.G."/>
            <person name="Rosenstiel P."/>
            <person name="Hippler M."/>
            <person name="Laroche J."/>
        </authorList>
    </citation>
    <scope>NUCLEOTIDE SEQUENCE [LARGE SCALE GENOMIC DNA]</scope>
    <source>
        <strain evidence="4 5">CCMP1005</strain>
    </source>
</reference>
<proteinExistence type="predicted"/>
<keyword evidence="2" id="KW-0732">Signal</keyword>
<organism evidence="4 5">
    <name type="scientific">Thalassiosira oceanica</name>
    <name type="common">Marine diatom</name>
    <dbReference type="NCBI Taxonomy" id="159749"/>
    <lineage>
        <taxon>Eukaryota</taxon>
        <taxon>Sar</taxon>
        <taxon>Stramenopiles</taxon>
        <taxon>Ochrophyta</taxon>
        <taxon>Bacillariophyta</taxon>
        <taxon>Coscinodiscophyceae</taxon>
        <taxon>Thalassiosirophycidae</taxon>
        <taxon>Thalassiosirales</taxon>
        <taxon>Thalassiosiraceae</taxon>
        <taxon>Thalassiosira</taxon>
    </lineage>
</organism>
<gene>
    <name evidence="4" type="ORF">THAOC_06162</name>
</gene>
<evidence type="ECO:0000259" key="3">
    <source>
        <dbReference type="Pfam" id="PF01029"/>
    </source>
</evidence>
<evidence type="ECO:0000256" key="2">
    <source>
        <dbReference type="SAM" id="SignalP"/>
    </source>
</evidence>
<dbReference type="SUPFAM" id="SSF48013">
    <property type="entry name" value="NusB-like"/>
    <property type="match status" value="1"/>
</dbReference>
<dbReference type="Pfam" id="PF01029">
    <property type="entry name" value="NusB"/>
    <property type="match status" value="1"/>
</dbReference>
<evidence type="ECO:0000313" key="4">
    <source>
        <dbReference type="EMBL" id="EJK72317.1"/>
    </source>
</evidence>
<feature type="domain" description="NusB/RsmB/TIM44" evidence="3">
    <location>
        <begin position="53"/>
        <end position="159"/>
    </location>
</feature>
<dbReference type="GO" id="GO:0003723">
    <property type="term" value="F:RNA binding"/>
    <property type="evidence" value="ECO:0007669"/>
    <property type="project" value="UniProtKB-KW"/>
</dbReference>